<organism evidence="4 5">
    <name type="scientific">Marchantia polymorpha subsp. ruderalis</name>
    <dbReference type="NCBI Taxonomy" id="1480154"/>
    <lineage>
        <taxon>Eukaryota</taxon>
        <taxon>Viridiplantae</taxon>
        <taxon>Streptophyta</taxon>
        <taxon>Embryophyta</taxon>
        <taxon>Marchantiophyta</taxon>
        <taxon>Marchantiopsida</taxon>
        <taxon>Marchantiidae</taxon>
        <taxon>Marchantiales</taxon>
        <taxon>Marchantiaceae</taxon>
        <taxon>Marchantia</taxon>
    </lineage>
</organism>
<protein>
    <submittedName>
        <fullName evidence="4">Uncharacterized protein</fullName>
    </submittedName>
</protein>
<evidence type="ECO:0000313" key="4">
    <source>
        <dbReference type="EMBL" id="OAE19404.1"/>
    </source>
</evidence>
<feature type="region of interest" description="Disordered" evidence="1">
    <location>
        <begin position="162"/>
        <end position="229"/>
    </location>
</feature>
<dbReference type="AlphaFoldDB" id="A0A176VES4"/>
<keyword evidence="2" id="KW-0472">Membrane</keyword>
<dbReference type="EMBL" id="LVLJ01003868">
    <property type="protein sequence ID" value="OAE19404.1"/>
    <property type="molecule type" value="Genomic_DNA"/>
</dbReference>
<keyword evidence="2" id="KW-0812">Transmembrane</keyword>
<accession>A0A176VES4</accession>
<name>A0A176VES4_MARPO</name>
<keyword evidence="5" id="KW-1185">Reference proteome</keyword>
<feature type="compositionally biased region" description="Polar residues" evidence="1">
    <location>
        <begin position="188"/>
        <end position="229"/>
    </location>
</feature>
<gene>
    <name evidence="4" type="ORF">AXG93_1096s1000</name>
</gene>
<evidence type="ECO:0000256" key="2">
    <source>
        <dbReference type="SAM" id="Phobius"/>
    </source>
</evidence>
<feature type="compositionally biased region" description="Low complexity" evidence="1">
    <location>
        <begin position="171"/>
        <end position="187"/>
    </location>
</feature>
<dbReference type="Proteomes" id="UP000077202">
    <property type="component" value="Unassembled WGS sequence"/>
</dbReference>
<evidence type="ECO:0000256" key="3">
    <source>
        <dbReference type="SAM" id="SignalP"/>
    </source>
</evidence>
<keyword evidence="2" id="KW-1133">Transmembrane helix</keyword>
<reference evidence="4" key="1">
    <citation type="submission" date="2016-03" db="EMBL/GenBank/DDBJ databases">
        <title>Mechanisms controlling the formation of the plant cell surface in tip-growing cells are functionally conserved among land plants.</title>
        <authorList>
            <person name="Honkanen S."/>
            <person name="Jones V.A."/>
            <person name="Morieri G."/>
            <person name="Champion C."/>
            <person name="Hetherington A.J."/>
            <person name="Kelly S."/>
            <person name="Saint-Marcoux D."/>
            <person name="Proust H."/>
            <person name="Prescott H."/>
            <person name="Dolan L."/>
        </authorList>
    </citation>
    <scope>NUCLEOTIDE SEQUENCE [LARGE SCALE GENOMIC DNA]</scope>
    <source>
        <tissue evidence="4">Whole gametophyte</tissue>
    </source>
</reference>
<sequence>MCRPLALILILLAVLLKDHASSVHGQQAPPAVPLAAQNFFNEAESSVESLAANAILNYKNREEYNARTCCEGSCSANLLSSDAGNKTSQSFFDKGGNIALVAVPGSVVLVVLILLCFCGRKMYAACHSCVVMWLTPPPVVSPTTVMWGSDWGKEVVGMRLSFPDNSRVGGTPSTATSTTSTTQLVSSPDPSTVGSPQVATTGSRRTKSSLQGEGKDSASNNRDPWTDSL</sequence>
<proteinExistence type="predicted"/>
<evidence type="ECO:0000313" key="5">
    <source>
        <dbReference type="Proteomes" id="UP000077202"/>
    </source>
</evidence>
<feature type="signal peptide" evidence="3">
    <location>
        <begin position="1"/>
        <end position="20"/>
    </location>
</feature>
<feature type="chain" id="PRO_5008051740" evidence="3">
    <location>
        <begin position="21"/>
        <end position="229"/>
    </location>
</feature>
<evidence type="ECO:0000256" key="1">
    <source>
        <dbReference type="SAM" id="MobiDB-lite"/>
    </source>
</evidence>
<comment type="caution">
    <text evidence="4">The sequence shown here is derived from an EMBL/GenBank/DDBJ whole genome shotgun (WGS) entry which is preliminary data.</text>
</comment>
<keyword evidence="3" id="KW-0732">Signal</keyword>
<feature type="transmembrane region" description="Helical" evidence="2">
    <location>
        <begin position="98"/>
        <end position="118"/>
    </location>
</feature>